<organism evidence="2">
    <name type="scientific">Streptomyces haneummycinicus</name>
    <dbReference type="NCBI Taxonomy" id="3074435"/>
    <lineage>
        <taxon>Bacteria</taxon>
        <taxon>Bacillati</taxon>
        <taxon>Actinomycetota</taxon>
        <taxon>Actinomycetes</taxon>
        <taxon>Kitasatosporales</taxon>
        <taxon>Streptomycetaceae</taxon>
        <taxon>Streptomyces</taxon>
    </lineage>
</organism>
<proteinExistence type="predicted"/>
<sequence>MLDQLDAGLEAVHQAEHALGEVVAGCGPAQHLGDQLGQSGVVGVGLDDDGAAGRERARGVAAGDGEGEGEVGGRVDGDDAQRQLVAAQVRDGRGGGVVGVVDDDVEEGSSSTMPAKARSW</sequence>
<accession>A0AAT9HSM9</accession>
<dbReference type="EMBL" id="AP035768">
    <property type="protein sequence ID" value="BFO20447.1"/>
    <property type="molecule type" value="Genomic_DNA"/>
</dbReference>
<gene>
    <name evidence="2" type="ORF">SHKM778_68350</name>
</gene>
<feature type="region of interest" description="Disordered" evidence="1">
    <location>
        <begin position="30"/>
        <end position="78"/>
    </location>
</feature>
<evidence type="ECO:0000313" key="2">
    <source>
        <dbReference type="EMBL" id="BFO20447.1"/>
    </source>
</evidence>
<feature type="compositionally biased region" description="Low complexity" evidence="1">
    <location>
        <begin position="32"/>
        <end position="45"/>
    </location>
</feature>
<reference evidence="2" key="2">
    <citation type="submission" date="2024-07" db="EMBL/GenBank/DDBJ databases">
        <title>Streptomyces haneummycinica sp. nov., a new antibiotic-producing actinobacterium isolated from marine sediment.</title>
        <authorList>
            <person name="Uemura M."/>
            <person name="Hamada M."/>
            <person name="Hirano S."/>
            <person name="Kobayashi K."/>
            <person name="Ohshiro T."/>
            <person name="Kobayashi T."/>
            <person name="Terahara T."/>
        </authorList>
    </citation>
    <scope>NUCLEOTIDE SEQUENCE</scope>
    <source>
        <strain evidence="2">KM77-8</strain>
    </source>
</reference>
<evidence type="ECO:0000256" key="1">
    <source>
        <dbReference type="SAM" id="MobiDB-lite"/>
    </source>
</evidence>
<reference evidence="2" key="1">
    <citation type="submission" date="2024-06" db="EMBL/GenBank/DDBJ databases">
        <authorList>
            <consortium name="consrtm"/>
            <person name="Uemura M."/>
            <person name="Terahara T."/>
        </authorList>
    </citation>
    <scope>NUCLEOTIDE SEQUENCE</scope>
    <source>
        <strain evidence="2">KM77-8</strain>
    </source>
</reference>
<dbReference type="AlphaFoldDB" id="A0AAT9HSM9"/>
<name>A0AAT9HSM9_9ACTN</name>
<feature type="region of interest" description="Disordered" evidence="1">
    <location>
        <begin position="95"/>
        <end position="120"/>
    </location>
</feature>
<protein>
    <submittedName>
        <fullName evidence="2">Uncharacterized protein</fullName>
    </submittedName>
</protein>